<reference evidence="2 3" key="1">
    <citation type="submission" date="2016-10" db="EMBL/GenBank/DDBJ databases">
        <authorList>
            <person name="de Groot N.N."/>
        </authorList>
    </citation>
    <scope>NUCLEOTIDE SEQUENCE [LARGE SCALE GENOMIC DNA]</scope>
    <source>
        <strain evidence="2 3">LMG 23650</strain>
    </source>
</reference>
<evidence type="ECO:0000313" key="2">
    <source>
        <dbReference type="EMBL" id="SFJ28042.1"/>
    </source>
</evidence>
<dbReference type="EMBL" id="FOQU01000006">
    <property type="protein sequence ID" value="SFJ28042.1"/>
    <property type="molecule type" value="Genomic_DNA"/>
</dbReference>
<protein>
    <submittedName>
        <fullName evidence="2">Uncharacterized protein</fullName>
    </submittedName>
</protein>
<dbReference type="RefSeq" id="WP_091015229.1">
    <property type="nucleotide sequence ID" value="NZ_CP041743.1"/>
</dbReference>
<evidence type="ECO:0000256" key="1">
    <source>
        <dbReference type="SAM" id="MobiDB-lite"/>
    </source>
</evidence>
<dbReference type="AlphaFoldDB" id="A0A1I3Q352"/>
<proteinExistence type="predicted"/>
<feature type="region of interest" description="Disordered" evidence="1">
    <location>
        <begin position="160"/>
        <end position="189"/>
    </location>
</feature>
<dbReference type="OrthoDB" id="9088547at2"/>
<sequence>MVTGYTRPFEIYRANLTLALRMLSFGQDWRQRACTLEKLRTERDFETLRRTREAATTARDWSEFNANIQTAARDYFSNSSNIWQQGLGFTVHDQNAFGDAIREALRGWQANWGDQWQRQWQEQWKKVVDLNAAGTLVRDWMQQVEQTVSSALDSRGFAAAHLGDAPPQTSSVTAPAVRADVSRGDQHVG</sequence>
<dbReference type="Proteomes" id="UP000199548">
    <property type="component" value="Unassembled WGS sequence"/>
</dbReference>
<gene>
    <name evidence="2" type="ORF">SAMN05192543_106187</name>
</gene>
<keyword evidence="3" id="KW-1185">Reference proteome</keyword>
<name>A0A1I3Q352_9BURK</name>
<accession>A0A1I3Q352</accession>
<evidence type="ECO:0000313" key="3">
    <source>
        <dbReference type="Proteomes" id="UP000199548"/>
    </source>
</evidence>
<feature type="compositionally biased region" description="Basic and acidic residues" evidence="1">
    <location>
        <begin position="180"/>
        <end position="189"/>
    </location>
</feature>
<dbReference type="STRING" id="420953.SAMN05192543_106187"/>
<organism evidence="2 3">
    <name type="scientific">Paraburkholderia megapolitana</name>
    <dbReference type="NCBI Taxonomy" id="420953"/>
    <lineage>
        <taxon>Bacteria</taxon>
        <taxon>Pseudomonadati</taxon>
        <taxon>Pseudomonadota</taxon>
        <taxon>Betaproteobacteria</taxon>
        <taxon>Burkholderiales</taxon>
        <taxon>Burkholderiaceae</taxon>
        <taxon>Paraburkholderia</taxon>
    </lineage>
</organism>